<evidence type="ECO:0000256" key="4">
    <source>
        <dbReference type="ARBA" id="ARBA00011738"/>
    </source>
</evidence>
<dbReference type="InterPro" id="IPR018090">
    <property type="entry name" value="Pyrmidine_PPas_bac/euk"/>
</dbReference>
<dbReference type="PANTHER" id="PTHR10515:SF0">
    <property type="entry name" value="THYMIDINE PHOSPHORYLASE"/>
    <property type="match status" value="1"/>
</dbReference>
<dbReference type="Proteomes" id="UP000240974">
    <property type="component" value="Unassembled WGS sequence"/>
</dbReference>
<dbReference type="EC" id="2.4.2.2" evidence="5"/>
<name>A0A2T3G7B1_9FIRM</name>
<dbReference type="NCBIfam" id="NF004747">
    <property type="entry name" value="PRK06078.1"/>
    <property type="match status" value="1"/>
</dbReference>
<evidence type="ECO:0000256" key="1">
    <source>
        <dbReference type="ARBA" id="ARBA00001066"/>
    </source>
</evidence>
<gene>
    <name evidence="12" type="primary">deoA</name>
    <name evidence="12" type="ORF">C7U54_01420</name>
</gene>
<proteinExistence type="inferred from homology"/>
<dbReference type="Gene3D" id="3.40.1030.10">
    <property type="entry name" value="Nucleoside phosphorylase/phosphoribosyltransferase catalytic domain"/>
    <property type="match status" value="1"/>
</dbReference>
<dbReference type="InterPro" id="IPR017872">
    <property type="entry name" value="Pyrmidine_PPase_CS"/>
</dbReference>
<evidence type="ECO:0000313" key="12">
    <source>
        <dbReference type="EMBL" id="PST43398.1"/>
    </source>
</evidence>
<dbReference type="Gene3D" id="1.20.970.10">
    <property type="entry name" value="Transferase, Pyrimidine Nucleoside Phosphorylase, Chain C"/>
    <property type="match status" value="1"/>
</dbReference>
<evidence type="ECO:0000256" key="8">
    <source>
        <dbReference type="ARBA" id="ARBA00022679"/>
    </source>
</evidence>
<dbReference type="Gene3D" id="3.90.1170.30">
    <property type="entry name" value="Pyrimidine nucleoside phosphorylase-like, C-terminal domain"/>
    <property type="match status" value="1"/>
</dbReference>
<dbReference type="NCBIfam" id="NF004490">
    <property type="entry name" value="PRK05820.1"/>
    <property type="match status" value="1"/>
</dbReference>
<keyword evidence="8 12" id="KW-0808">Transferase</keyword>
<comment type="function">
    <text evidence="2">Catalyzes phosphorolysis of the pyrimidine nucleosides uridine, thymidine and 2'-deoxyuridine with the formation of the corresponding pyrimidine base and ribose-1-phosphate.</text>
</comment>
<dbReference type="EMBL" id="PYLQ01000001">
    <property type="protein sequence ID" value="PST43398.1"/>
    <property type="molecule type" value="Genomic_DNA"/>
</dbReference>
<keyword evidence="7 12" id="KW-0328">Glycosyltransferase</keyword>
<dbReference type="GO" id="GO:0047847">
    <property type="term" value="F:deoxyuridine phosphorylase activity"/>
    <property type="evidence" value="ECO:0007669"/>
    <property type="project" value="RHEA"/>
</dbReference>
<dbReference type="PROSITE" id="PS00647">
    <property type="entry name" value="THYMID_PHOSPHORYLASE"/>
    <property type="match status" value="1"/>
</dbReference>
<dbReference type="AlphaFoldDB" id="A0A2T3G7B1"/>
<evidence type="ECO:0000256" key="9">
    <source>
        <dbReference type="ARBA" id="ARBA00048453"/>
    </source>
</evidence>
<protein>
    <recommendedName>
        <fullName evidence="6">Pyrimidine-nucleoside phosphorylase</fullName>
        <ecNumber evidence="5">2.4.2.2</ecNumber>
    </recommendedName>
</protein>
<dbReference type="FunFam" id="3.40.1030.10:FF:000003">
    <property type="entry name" value="Pyrimidine-nucleoside phosphorylase"/>
    <property type="match status" value="1"/>
</dbReference>
<comment type="catalytic activity">
    <reaction evidence="10">
        <text>thymidine + phosphate = 2-deoxy-alpha-D-ribose 1-phosphate + thymine</text>
        <dbReference type="Rhea" id="RHEA:16037"/>
        <dbReference type="ChEBI" id="CHEBI:17748"/>
        <dbReference type="ChEBI" id="CHEBI:17821"/>
        <dbReference type="ChEBI" id="CHEBI:43474"/>
        <dbReference type="ChEBI" id="CHEBI:57259"/>
        <dbReference type="EC" id="2.4.2.2"/>
    </reaction>
</comment>
<dbReference type="InterPro" id="IPR035902">
    <property type="entry name" value="Nuc_phospho_transferase"/>
</dbReference>
<evidence type="ECO:0000256" key="3">
    <source>
        <dbReference type="ARBA" id="ARBA00006915"/>
    </source>
</evidence>
<evidence type="ECO:0000313" key="13">
    <source>
        <dbReference type="Proteomes" id="UP000240974"/>
    </source>
</evidence>
<dbReference type="SUPFAM" id="SSF54680">
    <property type="entry name" value="Pyrimidine nucleoside phosphorylase C-terminal domain"/>
    <property type="match status" value="1"/>
</dbReference>
<dbReference type="InterPro" id="IPR017459">
    <property type="entry name" value="Glycosyl_Trfase_fam3_N_dom"/>
</dbReference>
<evidence type="ECO:0000256" key="5">
    <source>
        <dbReference type="ARBA" id="ARBA00011889"/>
    </source>
</evidence>
<comment type="caution">
    <text evidence="12">The sequence shown here is derived from an EMBL/GenBank/DDBJ whole genome shotgun (WGS) entry which is preliminary data.</text>
</comment>
<organism evidence="12 13">
    <name type="scientific">Faecalibacillus intestinalis</name>
    <dbReference type="NCBI Taxonomy" id="1982626"/>
    <lineage>
        <taxon>Bacteria</taxon>
        <taxon>Bacillati</taxon>
        <taxon>Bacillota</taxon>
        <taxon>Erysipelotrichia</taxon>
        <taxon>Erysipelotrichales</taxon>
        <taxon>Coprobacillaceae</taxon>
        <taxon>Faecalibacillus</taxon>
    </lineage>
</organism>
<evidence type="ECO:0000256" key="2">
    <source>
        <dbReference type="ARBA" id="ARBA00003877"/>
    </source>
</evidence>
<comment type="subunit">
    <text evidence="4">Homodimer.</text>
</comment>
<dbReference type="InterPro" id="IPR013102">
    <property type="entry name" value="PYNP_C"/>
</dbReference>
<keyword evidence="13" id="KW-1185">Reference proteome</keyword>
<dbReference type="RefSeq" id="WP_107029043.1">
    <property type="nucleotide sequence ID" value="NZ_JAQEDN010000001.1"/>
</dbReference>
<dbReference type="SUPFAM" id="SSF47648">
    <property type="entry name" value="Nucleoside phosphorylase/phosphoribosyltransferase N-terminal domain"/>
    <property type="match status" value="1"/>
</dbReference>
<dbReference type="GO" id="GO:0009032">
    <property type="term" value="F:thymidine phosphorylase activity"/>
    <property type="evidence" value="ECO:0007669"/>
    <property type="project" value="RHEA"/>
</dbReference>
<dbReference type="InterPro" id="IPR036320">
    <property type="entry name" value="Glycosyl_Trfase_fam3_N_dom_sf"/>
</dbReference>
<dbReference type="Pfam" id="PF00591">
    <property type="entry name" value="Glycos_transf_3"/>
    <property type="match status" value="1"/>
</dbReference>
<dbReference type="Pfam" id="PF02885">
    <property type="entry name" value="Glycos_trans_3N"/>
    <property type="match status" value="1"/>
</dbReference>
<dbReference type="PIRSF" id="PIRSF000478">
    <property type="entry name" value="TP_PyNP"/>
    <property type="match status" value="1"/>
</dbReference>
<sequence>MRMVDLIEYKKNNGEFNHQQIQFIIDGYVEGSIPDYQMSALLMAICFQGLTLKETALLTKVMEESGDIIDLSKIEGVKVDKHSTGGVGDKTSLVLGPIVAACGGKMAKMSGRGLGHTGGTLDKLESIPGYQINISEEDFINQVNEIGLAIIGQSASLVPADKKLYALRDVTGTVSCIPLIASSIMSKKLASGADTILLDVKYGNGAFMQTIEEAKELAQTMISIGKHCHKNTRATISSMSQPLGNAIGNSLEVIEAIETLKGNGPEDLRELCLNEGSEMLVQANLYPNKKEAYQALQEVMDNGKALEKFKEMVKAQGGDVSYIENTELFEKPSAIIELTSKKTGYIQALEAKKLGIVSMKLGGGRMTKEEDIDHAVGLVLNKKIGDHVDIGEKLLTVYARDDLSPELLDEIYQSYTIVDEFVEKPILIEEFMK</sequence>
<dbReference type="GO" id="GO:0006206">
    <property type="term" value="P:pyrimidine nucleobase metabolic process"/>
    <property type="evidence" value="ECO:0007669"/>
    <property type="project" value="InterPro"/>
</dbReference>
<dbReference type="PANTHER" id="PTHR10515">
    <property type="entry name" value="THYMIDINE PHOSPHORYLASE"/>
    <property type="match status" value="1"/>
</dbReference>
<evidence type="ECO:0000256" key="10">
    <source>
        <dbReference type="ARBA" id="ARBA00048525"/>
    </source>
</evidence>
<dbReference type="GO" id="GO:0006213">
    <property type="term" value="P:pyrimidine nucleoside metabolic process"/>
    <property type="evidence" value="ECO:0007669"/>
    <property type="project" value="InterPro"/>
</dbReference>
<dbReference type="InterPro" id="IPR036566">
    <property type="entry name" value="PYNP-like_C_sf"/>
</dbReference>
<comment type="similarity">
    <text evidence="3">Belongs to the thymidine/pyrimidine-nucleoside phosphorylase family.</text>
</comment>
<evidence type="ECO:0000259" key="11">
    <source>
        <dbReference type="SMART" id="SM00941"/>
    </source>
</evidence>
<accession>A0A2T3G7B1</accession>
<evidence type="ECO:0000256" key="6">
    <source>
        <dbReference type="ARBA" id="ARBA00014680"/>
    </source>
</evidence>
<dbReference type="GO" id="GO:0004850">
    <property type="term" value="F:uridine phosphorylase activity"/>
    <property type="evidence" value="ECO:0007669"/>
    <property type="project" value="RHEA"/>
</dbReference>
<reference evidence="12 13" key="1">
    <citation type="journal article" date="2019" name="Int. J. Syst. Evol. Microbiol.">
        <title>Faecalibacillus intestinalis gen. nov., sp. nov. and Faecalibacillus faecis sp. nov., isolated from human faeces.</title>
        <authorList>
            <person name="Seo B."/>
            <person name="Jeon K."/>
            <person name="Baek I."/>
            <person name="Lee Y.M."/>
            <person name="Baek K."/>
            <person name="Ko G."/>
        </authorList>
    </citation>
    <scope>NUCLEOTIDE SEQUENCE [LARGE SCALE GENOMIC DNA]</scope>
    <source>
        <strain evidence="12 13">SNUG30099</strain>
    </source>
</reference>
<dbReference type="SUPFAM" id="SSF52418">
    <property type="entry name" value="Nucleoside phosphorylase/phosphoribosyltransferase catalytic domain"/>
    <property type="match status" value="1"/>
</dbReference>
<dbReference type="Pfam" id="PF07831">
    <property type="entry name" value="PYNP_C"/>
    <property type="match status" value="1"/>
</dbReference>
<evidence type="ECO:0000256" key="7">
    <source>
        <dbReference type="ARBA" id="ARBA00022676"/>
    </source>
</evidence>
<feature type="domain" description="Pyrimidine nucleoside phosphorylase C-terminal" evidence="11">
    <location>
        <begin position="345"/>
        <end position="418"/>
    </location>
</feature>
<dbReference type="GO" id="GO:0004645">
    <property type="term" value="F:1,4-alpha-oligoglucan phosphorylase activity"/>
    <property type="evidence" value="ECO:0007669"/>
    <property type="project" value="InterPro"/>
</dbReference>
<comment type="catalytic activity">
    <reaction evidence="1">
        <text>2'-deoxyuridine + phosphate = 2-deoxy-alpha-D-ribose 1-phosphate + uracil</text>
        <dbReference type="Rhea" id="RHEA:22824"/>
        <dbReference type="ChEBI" id="CHEBI:16450"/>
        <dbReference type="ChEBI" id="CHEBI:17568"/>
        <dbReference type="ChEBI" id="CHEBI:43474"/>
        <dbReference type="ChEBI" id="CHEBI:57259"/>
        <dbReference type="EC" id="2.4.2.2"/>
    </reaction>
</comment>
<dbReference type="NCBIfam" id="TIGR02644">
    <property type="entry name" value="Y_phosphoryl"/>
    <property type="match status" value="1"/>
</dbReference>
<dbReference type="GO" id="GO:0005829">
    <property type="term" value="C:cytosol"/>
    <property type="evidence" value="ECO:0007669"/>
    <property type="project" value="TreeGrafter"/>
</dbReference>
<dbReference type="SMART" id="SM00941">
    <property type="entry name" value="PYNP_C"/>
    <property type="match status" value="1"/>
</dbReference>
<comment type="catalytic activity">
    <reaction evidence="9">
        <text>uridine + phosphate = alpha-D-ribose 1-phosphate + uracil</text>
        <dbReference type="Rhea" id="RHEA:24388"/>
        <dbReference type="ChEBI" id="CHEBI:16704"/>
        <dbReference type="ChEBI" id="CHEBI:17568"/>
        <dbReference type="ChEBI" id="CHEBI:43474"/>
        <dbReference type="ChEBI" id="CHEBI:57720"/>
        <dbReference type="EC" id="2.4.2.2"/>
    </reaction>
</comment>
<dbReference type="InterPro" id="IPR000053">
    <property type="entry name" value="Thymidine/pyrmidine_PPase"/>
</dbReference>
<dbReference type="InterPro" id="IPR000312">
    <property type="entry name" value="Glycosyl_Trfase_fam3"/>
</dbReference>